<dbReference type="AlphaFoldDB" id="A0A2A6FQI4"/>
<dbReference type="PANTHER" id="PTHR42924:SF3">
    <property type="entry name" value="POLYMERASE_HISTIDINOL PHOSPHATASE N-TERMINAL DOMAIN-CONTAINING PROTEIN"/>
    <property type="match status" value="1"/>
</dbReference>
<dbReference type="PANTHER" id="PTHR42924">
    <property type="entry name" value="EXONUCLEASE"/>
    <property type="match status" value="1"/>
</dbReference>
<dbReference type="EMBL" id="NAEP01000044">
    <property type="protein sequence ID" value="PDQ34937.1"/>
    <property type="molecule type" value="Genomic_DNA"/>
</dbReference>
<sequence>MPATPLLGAADLHTHSTVSDGTDTPAALVHQAAAAGLWGIALTDHDSTAGWDNAATAARDAGIAFIPGIELSTRLNGVSVHVLGYLIDPDSAQLRAELVTIRDSRLQRAERIVTRIARDYDLTWEDVLAQSGVGSTIGRPHIADALVARGYEPTRSAAFDGILHPRAGYTQPHYAPDPVRGVELIRAAGGVAVVAHPGSRGARRVMTDTEVGRLTAAGLFGLELEHPENLPEAMPGLEALAERCGLAVTGSSDFHGTGKPNRLGECVTPPEVVAQILAAGTGSRPVL</sequence>
<name>A0A2A6FQI4_9MICO</name>
<dbReference type="InterPro" id="IPR052018">
    <property type="entry name" value="PHP_domain"/>
</dbReference>
<dbReference type="InterPro" id="IPR003141">
    <property type="entry name" value="Pol/His_phosphatase_N"/>
</dbReference>
<evidence type="ECO:0000259" key="1">
    <source>
        <dbReference type="SMART" id="SM00481"/>
    </source>
</evidence>
<dbReference type="Proteomes" id="UP000219994">
    <property type="component" value="Unassembled WGS sequence"/>
</dbReference>
<reference evidence="3" key="1">
    <citation type="submission" date="2017-03" db="EMBL/GenBank/DDBJ databases">
        <authorList>
            <person name="Lund M.B."/>
        </authorList>
    </citation>
    <scope>NUCLEOTIDE SEQUENCE [LARGE SCALE GENOMIC DNA]</scope>
</reference>
<dbReference type="SMART" id="SM00481">
    <property type="entry name" value="POLIIIAc"/>
    <property type="match status" value="1"/>
</dbReference>
<dbReference type="Gene3D" id="3.20.20.140">
    <property type="entry name" value="Metal-dependent hydrolases"/>
    <property type="match status" value="1"/>
</dbReference>
<gene>
    <name evidence="2" type="ORF">B5766_08755</name>
</gene>
<dbReference type="InterPro" id="IPR016195">
    <property type="entry name" value="Pol/histidinol_Pase-like"/>
</dbReference>
<feature type="domain" description="Polymerase/histidinol phosphatase N-terminal" evidence="1">
    <location>
        <begin position="10"/>
        <end position="75"/>
    </location>
</feature>
<evidence type="ECO:0000313" key="3">
    <source>
        <dbReference type="Proteomes" id="UP000219994"/>
    </source>
</evidence>
<comment type="caution">
    <text evidence="2">The sequence shown here is derived from an EMBL/GenBank/DDBJ whole genome shotgun (WGS) entry which is preliminary data.</text>
</comment>
<organism evidence="2 3">
    <name type="scientific">Candidatus Lumbricidiphila eiseniae</name>
    <dbReference type="NCBI Taxonomy" id="1969409"/>
    <lineage>
        <taxon>Bacteria</taxon>
        <taxon>Bacillati</taxon>
        <taxon>Actinomycetota</taxon>
        <taxon>Actinomycetes</taxon>
        <taxon>Micrococcales</taxon>
        <taxon>Microbacteriaceae</taxon>
        <taxon>Candidatus Lumbricidiphila</taxon>
    </lineage>
</organism>
<dbReference type="Gene3D" id="1.10.150.650">
    <property type="match status" value="1"/>
</dbReference>
<dbReference type="CDD" id="cd07438">
    <property type="entry name" value="PHP_HisPPase_AMP"/>
    <property type="match status" value="1"/>
</dbReference>
<dbReference type="InterPro" id="IPR004013">
    <property type="entry name" value="PHP_dom"/>
</dbReference>
<dbReference type="SUPFAM" id="SSF89550">
    <property type="entry name" value="PHP domain-like"/>
    <property type="match status" value="1"/>
</dbReference>
<protein>
    <submittedName>
        <fullName evidence="2">Phosphatase</fullName>
    </submittedName>
</protein>
<proteinExistence type="predicted"/>
<accession>A0A2A6FQI4</accession>
<dbReference type="Pfam" id="PF02811">
    <property type="entry name" value="PHP"/>
    <property type="match status" value="1"/>
</dbReference>
<evidence type="ECO:0000313" key="2">
    <source>
        <dbReference type="EMBL" id="PDQ34937.1"/>
    </source>
</evidence>
<dbReference type="GO" id="GO:0004534">
    <property type="term" value="F:5'-3' RNA exonuclease activity"/>
    <property type="evidence" value="ECO:0007669"/>
    <property type="project" value="TreeGrafter"/>
</dbReference>
<dbReference type="GO" id="GO:0035312">
    <property type="term" value="F:5'-3' DNA exonuclease activity"/>
    <property type="evidence" value="ECO:0007669"/>
    <property type="project" value="TreeGrafter"/>
</dbReference>